<evidence type="ECO:0000256" key="6">
    <source>
        <dbReference type="ARBA" id="ARBA00023158"/>
    </source>
</evidence>
<proteinExistence type="inferred from homology"/>
<dbReference type="Pfam" id="PF26252">
    <property type="entry name" value="RdRP_helical"/>
    <property type="match status" value="1"/>
</dbReference>
<feature type="domain" description="RDRP helical" evidence="13">
    <location>
        <begin position="398"/>
        <end position="480"/>
    </location>
</feature>
<keyword evidence="4 8" id="KW-0548">Nucleotidyltransferase</keyword>
<reference evidence="15" key="1">
    <citation type="submission" date="2020-07" db="EMBL/GenBank/DDBJ databases">
        <title>Genome sequence and genetic diversity analysis of an under-domesticated orphan crop, white fonio (Digitaria exilis).</title>
        <authorList>
            <person name="Bennetzen J.L."/>
            <person name="Chen S."/>
            <person name="Ma X."/>
            <person name="Wang X."/>
            <person name="Yssel A.E.J."/>
            <person name="Chaluvadi S.R."/>
            <person name="Johnson M."/>
            <person name="Gangashetty P."/>
            <person name="Hamidou F."/>
            <person name="Sanogo M.D."/>
            <person name="Zwaenepoel A."/>
            <person name="Wallace J."/>
            <person name="Van De Peer Y."/>
            <person name="Van Deynze A."/>
        </authorList>
    </citation>
    <scope>NUCLEOTIDE SEQUENCE</scope>
    <source>
        <tissue evidence="15">Leaves</tissue>
    </source>
</reference>
<dbReference type="GO" id="GO:0031380">
    <property type="term" value="C:nuclear RNA-directed RNA polymerase complex"/>
    <property type="evidence" value="ECO:0007669"/>
    <property type="project" value="TreeGrafter"/>
</dbReference>
<evidence type="ECO:0000259" key="11">
    <source>
        <dbReference type="Pfam" id="PF24572"/>
    </source>
</evidence>
<feature type="domain" description="RNA-dependent RNA polymerase 6-like second" evidence="12">
    <location>
        <begin position="203"/>
        <end position="372"/>
    </location>
</feature>
<evidence type="ECO:0000259" key="14">
    <source>
        <dbReference type="Pfam" id="PF26253"/>
    </source>
</evidence>
<dbReference type="Pfam" id="PF24572">
    <property type="entry name" value="RBD_RDR6"/>
    <property type="match status" value="1"/>
</dbReference>
<gene>
    <name evidence="15" type="ORF">HU200_039989</name>
</gene>
<dbReference type="Proteomes" id="UP000636709">
    <property type="component" value="Unassembled WGS sequence"/>
</dbReference>
<feature type="compositionally biased region" description="Low complexity" evidence="9">
    <location>
        <begin position="68"/>
        <end position="80"/>
    </location>
</feature>
<keyword evidence="3 8" id="KW-0808">Transferase</keyword>
<evidence type="ECO:0000256" key="8">
    <source>
        <dbReference type="RuleBase" id="RU363098"/>
    </source>
</evidence>
<evidence type="ECO:0000256" key="2">
    <source>
        <dbReference type="ARBA" id="ARBA00022484"/>
    </source>
</evidence>
<dbReference type="OrthoDB" id="6513042at2759"/>
<feature type="compositionally biased region" description="Low complexity" evidence="9">
    <location>
        <begin position="106"/>
        <end position="119"/>
    </location>
</feature>
<evidence type="ECO:0000256" key="1">
    <source>
        <dbReference type="ARBA" id="ARBA00005762"/>
    </source>
</evidence>
<feature type="compositionally biased region" description="Pro residues" evidence="9">
    <location>
        <begin position="1"/>
        <end position="11"/>
    </location>
</feature>
<dbReference type="PANTHER" id="PTHR23079">
    <property type="entry name" value="RNA-DEPENDENT RNA POLYMERASE"/>
    <property type="match status" value="1"/>
</dbReference>
<evidence type="ECO:0000256" key="3">
    <source>
        <dbReference type="ARBA" id="ARBA00022679"/>
    </source>
</evidence>
<feature type="domain" description="RNA-dependent RNA polymerase 6-like RNA-binding" evidence="11">
    <location>
        <begin position="11"/>
        <end position="88"/>
    </location>
</feature>
<organism evidence="15 16">
    <name type="scientific">Digitaria exilis</name>
    <dbReference type="NCBI Taxonomy" id="1010633"/>
    <lineage>
        <taxon>Eukaryota</taxon>
        <taxon>Viridiplantae</taxon>
        <taxon>Streptophyta</taxon>
        <taxon>Embryophyta</taxon>
        <taxon>Tracheophyta</taxon>
        <taxon>Spermatophyta</taxon>
        <taxon>Magnoliopsida</taxon>
        <taxon>Liliopsida</taxon>
        <taxon>Poales</taxon>
        <taxon>Poaceae</taxon>
        <taxon>PACMAD clade</taxon>
        <taxon>Panicoideae</taxon>
        <taxon>Panicodae</taxon>
        <taxon>Paniceae</taxon>
        <taxon>Anthephorinae</taxon>
        <taxon>Digitaria</taxon>
    </lineage>
</organism>
<protein>
    <recommendedName>
        <fullName evidence="8">RNA-dependent RNA polymerase</fullName>
        <ecNumber evidence="8">2.7.7.48</ecNumber>
    </recommendedName>
</protein>
<dbReference type="Pfam" id="PF26253">
    <property type="entry name" value="RdRP_head"/>
    <property type="match status" value="1"/>
</dbReference>
<evidence type="ECO:0000256" key="7">
    <source>
        <dbReference type="ARBA" id="ARBA00048744"/>
    </source>
</evidence>
<dbReference type="InterPro" id="IPR058752">
    <property type="entry name" value="RDRP_C_head"/>
</dbReference>
<keyword evidence="5 8" id="KW-0694">RNA-binding</keyword>
<dbReference type="InterPro" id="IPR057596">
    <property type="entry name" value="RDRP_core"/>
</dbReference>
<accession>A0A835BBE1</accession>
<dbReference type="Pfam" id="PF24577">
    <property type="entry name" value="RDR6_2nd"/>
    <property type="match status" value="1"/>
</dbReference>
<dbReference type="GO" id="GO:0030422">
    <property type="term" value="P:siRNA processing"/>
    <property type="evidence" value="ECO:0007669"/>
    <property type="project" value="TreeGrafter"/>
</dbReference>
<evidence type="ECO:0000256" key="9">
    <source>
        <dbReference type="SAM" id="MobiDB-lite"/>
    </source>
</evidence>
<feature type="region of interest" description="Disordered" evidence="9">
    <location>
        <begin position="1"/>
        <end position="21"/>
    </location>
</feature>
<comment type="function">
    <text evidence="8">Probably involved in the RNA silencing pathway and required for the generation of small interfering RNAs (siRNAs).</text>
</comment>
<name>A0A835BBE1_9POAL</name>
<dbReference type="EC" id="2.7.7.48" evidence="8"/>
<feature type="region of interest" description="Disordered" evidence="9">
    <location>
        <begin position="44"/>
        <end position="138"/>
    </location>
</feature>
<dbReference type="InterPro" id="IPR007855">
    <property type="entry name" value="RDRP"/>
</dbReference>
<evidence type="ECO:0000259" key="10">
    <source>
        <dbReference type="Pfam" id="PF05183"/>
    </source>
</evidence>
<evidence type="ECO:0000259" key="13">
    <source>
        <dbReference type="Pfam" id="PF26252"/>
    </source>
</evidence>
<keyword evidence="16" id="KW-1185">Reference proteome</keyword>
<evidence type="ECO:0000256" key="5">
    <source>
        <dbReference type="ARBA" id="ARBA00022884"/>
    </source>
</evidence>
<dbReference type="Pfam" id="PF05183">
    <property type="entry name" value="RdRP"/>
    <property type="match status" value="1"/>
</dbReference>
<evidence type="ECO:0000259" key="12">
    <source>
        <dbReference type="Pfam" id="PF24577"/>
    </source>
</evidence>
<sequence>MVSPRDSPPPAASHVSVGGFDPRLSARDLAEYLESVAGRVWRCRVKSSSPPPGTFPDFHRRPSPILLPAAADASIRASSAPRRRRRAPYDDDEFRPAPPPPPGTYPPFQRRPLSAPHASRGARRRRAPPNGDYNDDDEYAFRAAAPPRGPVVPPHAFVIFATPEAARRASAAASDLIVRGPSTSSSSARAAAARSLGAARPFRFEDARVEVGNLFAPDALAVAWRAPEDGSKDGLDFVVDPLTNTCRLVFTLDAVAFVAPGSRDASATLRCDVKLEFSFLDIDEVVVLFRDESLLLKLSAAPFLYYRTAADDVHQTVPFDLFDDDGDHDPWVRTTDFTPSEAIARCWVYRVTFRAWLWPKMKDALAHMKRQGVRVVLCDIGLDVRDEPGFGQPREDDLLFFVKAEGIRFDVLFLVNVLVHKGILNEHQLTSEFFGLLKKEEDGVNVVALTELLGEKPQVFYLCQRLKNAQSRAAKNNQVLHLNRNRKIAGDHSAEVRSLVITPTRAYCLPPEVQISNRVIRHYHRVADRFLRVTFMDEGMQPLNIHAFNLYPAPIVKDMMSNLLQQKTTIHRRVQTILTKGFSMCGRKYSFLAFSSNQLRNRSAWFFAEDGTTTAASIREWMGQFPSHNVAKHAARMGQCFTSSYATVVMQSDEVNESLEDVEHNGYNFSDGIGKITPFLAMEVAKRLPLINNYTPSAYQIRYAGFKGVLAVWPGPSDGVQISLRPSMRKFESTHSVLEVVSWTRFQPAFLNRQIITLLTCLGVPDDIFWQMQEAMLHNLDRMLSDRHAAYQVVTNCCSGHGAIPGTMLSAGFSPATEPHLKSMLLAIRSSQLQGLLEKTKIFVPKGRWLMGCLDELGILEQGQCFIRASVPSLNKSAEVIVGTIVMAKNPCLHPGDVRILEAVDVPELHHLVDCLVFPKKGERPHPNEASGSDLDGDVYFVTWDRNLVPPMKKSFPPMDYSPAEVKLLPRRVLQHDIVDFFLKNMINEILGQICNAHVVHADSSNSGAMDAKCIQLAELAATAVDFPKTGKMVAMPPSLRPQQYPDFMGKEDDISYKSEKIIGRLYRSIQRYKLGISLEDFTSNDVPYDASLEVPGASHFIADAWQCKCSYESKLNGLLNQYSVHTEAELVTGEIWSLTERNKRKNNEIKERIKHAYSKLHQEFRNIFESLGADRCQTSEDKKNLVYEMKASAWYQVTYHPEWIQRSRKMIELDGKEMPARLSFAWIAVDYLTRIKMRCQEVNAISKDRCRLLAMYKDELSRRSKFHFKGPMPRFSATIR</sequence>
<evidence type="ECO:0000313" key="15">
    <source>
        <dbReference type="EMBL" id="KAF8692040.1"/>
    </source>
</evidence>
<dbReference type="EMBL" id="JACEFO010001953">
    <property type="protein sequence ID" value="KAF8692040.1"/>
    <property type="molecule type" value="Genomic_DNA"/>
</dbReference>
<dbReference type="InterPro" id="IPR058751">
    <property type="entry name" value="RDRP_helical"/>
</dbReference>
<dbReference type="InterPro" id="IPR057298">
    <property type="entry name" value="RDR6-like_RBD"/>
</dbReference>
<dbReference type="PANTHER" id="PTHR23079:SF33">
    <property type="entry name" value="RNA-DEPENDENT RNA POLYMERASE"/>
    <property type="match status" value="1"/>
</dbReference>
<keyword evidence="6 8" id="KW-0943">RNA-mediated gene silencing</keyword>
<evidence type="ECO:0000256" key="4">
    <source>
        <dbReference type="ARBA" id="ARBA00022695"/>
    </source>
</evidence>
<feature type="domain" description="RDRP C-terminal head" evidence="14">
    <location>
        <begin position="1088"/>
        <end position="1253"/>
    </location>
</feature>
<dbReference type="InterPro" id="IPR057297">
    <property type="entry name" value="RDR6-like_2nd"/>
</dbReference>
<keyword evidence="2 8" id="KW-0696">RNA-directed RNA polymerase</keyword>
<comment type="similarity">
    <text evidence="1 8">Belongs to the RdRP family.</text>
</comment>
<evidence type="ECO:0000313" key="16">
    <source>
        <dbReference type="Proteomes" id="UP000636709"/>
    </source>
</evidence>
<feature type="compositionally biased region" description="Pro residues" evidence="9">
    <location>
        <begin position="96"/>
        <end position="105"/>
    </location>
</feature>
<feature type="domain" description="RDRP core" evidence="10">
    <location>
        <begin position="501"/>
        <end position="1070"/>
    </location>
</feature>
<dbReference type="GO" id="GO:0003968">
    <property type="term" value="F:RNA-directed RNA polymerase activity"/>
    <property type="evidence" value="ECO:0007669"/>
    <property type="project" value="UniProtKB-KW"/>
</dbReference>
<comment type="catalytic activity">
    <reaction evidence="7 8">
        <text>RNA(n) + a ribonucleoside 5'-triphosphate = RNA(n+1) + diphosphate</text>
        <dbReference type="Rhea" id="RHEA:21248"/>
        <dbReference type="Rhea" id="RHEA-COMP:14527"/>
        <dbReference type="Rhea" id="RHEA-COMP:17342"/>
        <dbReference type="ChEBI" id="CHEBI:33019"/>
        <dbReference type="ChEBI" id="CHEBI:61557"/>
        <dbReference type="ChEBI" id="CHEBI:140395"/>
        <dbReference type="EC" id="2.7.7.48"/>
    </reaction>
</comment>
<comment type="caution">
    <text evidence="15">The sequence shown here is derived from an EMBL/GenBank/DDBJ whole genome shotgun (WGS) entry which is preliminary data.</text>
</comment>
<dbReference type="GO" id="GO:0003723">
    <property type="term" value="F:RNA binding"/>
    <property type="evidence" value="ECO:0007669"/>
    <property type="project" value="UniProtKB-KW"/>
</dbReference>